<gene>
    <name evidence="4" type="ORF">Dsi01nite_029590</name>
</gene>
<dbReference type="Pfam" id="PF07987">
    <property type="entry name" value="DUF1775"/>
    <property type="match status" value="1"/>
</dbReference>
<dbReference type="CDD" id="cd08545">
    <property type="entry name" value="YcnI_like"/>
    <property type="match status" value="1"/>
</dbReference>
<keyword evidence="1" id="KW-1133">Transmembrane helix</keyword>
<evidence type="ECO:0000259" key="3">
    <source>
        <dbReference type="Pfam" id="PF07987"/>
    </source>
</evidence>
<dbReference type="AlphaFoldDB" id="A0A919PMM3"/>
<dbReference type="Proteomes" id="UP000660611">
    <property type="component" value="Unassembled WGS sequence"/>
</dbReference>
<accession>A0A919PMM3</accession>
<evidence type="ECO:0000256" key="1">
    <source>
        <dbReference type="SAM" id="Phobius"/>
    </source>
</evidence>
<keyword evidence="5" id="KW-1185">Reference proteome</keyword>
<evidence type="ECO:0000313" key="4">
    <source>
        <dbReference type="EMBL" id="GIG44918.1"/>
    </source>
</evidence>
<sequence length="240" mass="24663">MRLAHLARAGAALTALAVAVFAFPAAASAHVTVNPNTATQGGYTKVTFRVPNEKDDASTTKLEIAIPTDKPIASVSLKPVAGWTAVTENSKLATPIKTDDGEITEAISKITWTASAGSEIKPHTFQEFDVSLGPLPTADQIVFKALQTYSNGEVVRWIDEPAAGAEAEHPAPVLKLTKKTDAAATATAGANTAAQDAAATANDDDATDGTAITLGVIGLLLGAAALFVGILAYRRAGRTT</sequence>
<keyword evidence="1" id="KW-0472">Membrane</keyword>
<proteinExistence type="predicted"/>
<name>A0A919PMM3_9ACTN</name>
<dbReference type="RefSeq" id="WP_203846728.1">
    <property type="nucleotide sequence ID" value="NZ_BAAAVW010000007.1"/>
</dbReference>
<comment type="caution">
    <text evidence="4">The sequence shown here is derived from an EMBL/GenBank/DDBJ whole genome shotgun (WGS) entry which is preliminary data.</text>
</comment>
<feature type="domain" description="YncI copper-binding" evidence="3">
    <location>
        <begin position="30"/>
        <end position="176"/>
    </location>
</feature>
<evidence type="ECO:0000313" key="5">
    <source>
        <dbReference type="Proteomes" id="UP000660611"/>
    </source>
</evidence>
<dbReference type="Gene3D" id="2.60.40.2230">
    <property type="entry name" value="Uncharacterised protein YcnI-like PF07987, DUF1775"/>
    <property type="match status" value="1"/>
</dbReference>
<organism evidence="4 5">
    <name type="scientific">Dactylosporangium siamense</name>
    <dbReference type="NCBI Taxonomy" id="685454"/>
    <lineage>
        <taxon>Bacteria</taxon>
        <taxon>Bacillati</taxon>
        <taxon>Actinomycetota</taxon>
        <taxon>Actinomycetes</taxon>
        <taxon>Micromonosporales</taxon>
        <taxon>Micromonosporaceae</taxon>
        <taxon>Dactylosporangium</taxon>
    </lineage>
</organism>
<feature type="transmembrane region" description="Helical" evidence="1">
    <location>
        <begin position="211"/>
        <end position="233"/>
    </location>
</feature>
<reference evidence="4" key="1">
    <citation type="submission" date="2021-01" db="EMBL/GenBank/DDBJ databases">
        <title>Whole genome shotgun sequence of Dactylosporangium siamense NBRC 106093.</title>
        <authorList>
            <person name="Komaki H."/>
            <person name="Tamura T."/>
        </authorList>
    </citation>
    <scope>NUCLEOTIDE SEQUENCE</scope>
    <source>
        <strain evidence="4">NBRC 106093</strain>
    </source>
</reference>
<keyword evidence="2" id="KW-0732">Signal</keyword>
<feature type="signal peptide" evidence="2">
    <location>
        <begin position="1"/>
        <end position="29"/>
    </location>
</feature>
<dbReference type="InterPro" id="IPR012533">
    <property type="entry name" value="YcnI-copper_dom"/>
</dbReference>
<dbReference type="InterPro" id="IPR038507">
    <property type="entry name" value="YcnI-like_sf"/>
</dbReference>
<evidence type="ECO:0000256" key="2">
    <source>
        <dbReference type="SAM" id="SignalP"/>
    </source>
</evidence>
<keyword evidence="1" id="KW-0812">Transmembrane</keyword>
<protein>
    <submittedName>
        <fullName evidence="4">Membrane protein</fullName>
    </submittedName>
</protein>
<dbReference type="EMBL" id="BONQ01000047">
    <property type="protein sequence ID" value="GIG44918.1"/>
    <property type="molecule type" value="Genomic_DNA"/>
</dbReference>
<feature type="chain" id="PRO_5039202954" evidence="2">
    <location>
        <begin position="30"/>
        <end position="240"/>
    </location>
</feature>